<accession>A0A015IL96</accession>
<dbReference type="EMBL" id="JEMT01027164">
    <property type="protein sequence ID" value="EXX57957.1"/>
    <property type="molecule type" value="Genomic_DNA"/>
</dbReference>
<evidence type="ECO:0000313" key="4">
    <source>
        <dbReference type="Proteomes" id="UP000022910"/>
    </source>
</evidence>
<sequence length="922" mass="104955">MFNSKMLITFVCLLSICCFFASSQNVLSSSQNTSSSQTTSLQDISTQDISFIYEEPIKGLKLYTTVTFTLDNSLMIWMAFEDKDPACMLPYLHLRLMNKTGRIKYMDFNYTLPLEAICPITAKLLPLTKNHAMITYVKLNNGVKEKYGIIINYSNESTINEIYLGNANGFVRRSIVPDKGLISIEKPDKEGIATWRLFSLPDITTGKVVERKNGEIHAPNLLSYTLVDSLNFLLTDGGFGFMYILKYDETKESSVIDPNLQYWRVYVSFLREGADSPTIPSLVYQTTKKLNNLTIKSCSVTYNAEGYVCIMTLNNTITNIKKSNKSQTEINYYQLRFLSTGALERLNIISNPTNNTDIDLITLYYGGFLVEHIHDAMDFYLLDDSGNYMQSQGSFGPEFVYFNIYTLNNTIVGIKNQTNNKLEFLLKSLPRLNNQSTDYYCPVIETTNPAINEVVDPSIKEIIIKYTIPVKLSTGNVSIFQQSDDSSKPALLRQTFSGDYKLCTVGSDNYTVHIPIFESTFSQSNSSYYVSVDNNFVISQERDEPLMGIGNKIWMLSTEPLKMVRYSDSVTGLLRLNEEGSLKFLQTNHSVFFKNMIREFSKTIPVAEQRLSTSGRWQYDPTSPKKILLSFNIKEAKDDHAIEPNSQTIFEILRTLIKQKRFTALSSNEYTSLIDESAPLIMTRNYFEEFRLLIIIFTVGLIVLIILYILARQKNPEAKNSVIFETYFIIQDFAVDLAFVLLKVKNTPHLKIPTMIFFILPIVINILFAINIFVSEMANNKSFSNWVKGSTAISSICTLFSAFDIQILNTLSSDLFGLKVFSIPLTQRSRKIMLWGSIINIFIEDVPQIIIQGLYYNSVITYDLIPSLAIASGGLIILNKLILRSYHALIRWNHQRDKIKEYNKNRHLSAASIRSIRSNVGN</sequence>
<name>A0A015IL96_RHIIW</name>
<dbReference type="Proteomes" id="UP000022910">
    <property type="component" value="Unassembled WGS sequence"/>
</dbReference>
<feature type="transmembrane region" description="Helical" evidence="1">
    <location>
        <begin position="690"/>
        <end position="710"/>
    </location>
</feature>
<dbReference type="AlphaFoldDB" id="A0A015IL96"/>
<dbReference type="STRING" id="1432141.A0A015IL96"/>
<keyword evidence="1" id="KW-0812">Transmembrane</keyword>
<feature type="transmembrane region" description="Helical" evidence="1">
    <location>
        <begin position="754"/>
        <end position="774"/>
    </location>
</feature>
<feature type="signal peptide" evidence="2">
    <location>
        <begin position="1"/>
        <end position="23"/>
    </location>
</feature>
<protein>
    <submittedName>
        <fullName evidence="3">Uncharacterized protein</fullName>
    </submittedName>
</protein>
<proteinExistence type="predicted"/>
<dbReference type="OrthoDB" id="2327888at2759"/>
<feature type="transmembrane region" description="Helical" evidence="1">
    <location>
        <begin position="786"/>
        <end position="808"/>
    </location>
</feature>
<evidence type="ECO:0000256" key="2">
    <source>
        <dbReference type="SAM" id="SignalP"/>
    </source>
</evidence>
<feature type="chain" id="PRO_5001475270" evidence="2">
    <location>
        <begin position="24"/>
        <end position="922"/>
    </location>
</feature>
<keyword evidence="2" id="KW-0732">Signal</keyword>
<feature type="transmembrane region" description="Helical" evidence="1">
    <location>
        <begin position="722"/>
        <end position="742"/>
    </location>
</feature>
<keyword evidence="1" id="KW-1133">Transmembrane helix</keyword>
<evidence type="ECO:0000313" key="3">
    <source>
        <dbReference type="EMBL" id="EXX57957.1"/>
    </source>
</evidence>
<feature type="transmembrane region" description="Helical" evidence="1">
    <location>
        <begin position="864"/>
        <end position="883"/>
    </location>
</feature>
<evidence type="ECO:0000256" key="1">
    <source>
        <dbReference type="SAM" id="Phobius"/>
    </source>
</evidence>
<keyword evidence="1" id="KW-0472">Membrane</keyword>
<organism evidence="3 4">
    <name type="scientific">Rhizophagus irregularis (strain DAOM 197198w)</name>
    <name type="common">Glomus intraradices</name>
    <dbReference type="NCBI Taxonomy" id="1432141"/>
    <lineage>
        <taxon>Eukaryota</taxon>
        <taxon>Fungi</taxon>
        <taxon>Fungi incertae sedis</taxon>
        <taxon>Mucoromycota</taxon>
        <taxon>Glomeromycotina</taxon>
        <taxon>Glomeromycetes</taxon>
        <taxon>Glomerales</taxon>
        <taxon>Glomeraceae</taxon>
        <taxon>Rhizophagus</taxon>
    </lineage>
</organism>
<comment type="caution">
    <text evidence="3">The sequence shown here is derived from an EMBL/GenBank/DDBJ whole genome shotgun (WGS) entry which is preliminary data.</text>
</comment>
<gene>
    <name evidence="3" type="ORF">RirG_202280</name>
</gene>
<keyword evidence="4" id="KW-1185">Reference proteome</keyword>
<reference evidence="3 4" key="1">
    <citation type="submission" date="2014-02" db="EMBL/GenBank/DDBJ databases">
        <title>Single nucleus genome sequencing reveals high similarity among nuclei of an endomycorrhizal fungus.</title>
        <authorList>
            <person name="Lin K."/>
            <person name="Geurts R."/>
            <person name="Zhang Z."/>
            <person name="Limpens E."/>
            <person name="Saunders D.G."/>
            <person name="Mu D."/>
            <person name="Pang E."/>
            <person name="Cao H."/>
            <person name="Cha H."/>
            <person name="Lin T."/>
            <person name="Zhou Q."/>
            <person name="Shang Y."/>
            <person name="Li Y."/>
            <person name="Ivanov S."/>
            <person name="Sharma T."/>
            <person name="Velzen R.V."/>
            <person name="Ruijter N.D."/>
            <person name="Aanen D.K."/>
            <person name="Win J."/>
            <person name="Kamoun S."/>
            <person name="Bisseling T."/>
            <person name="Huang S."/>
        </authorList>
    </citation>
    <scope>NUCLEOTIDE SEQUENCE [LARGE SCALE GENOMIC DNA]</scope>
    <source>
        <strain evidence="4">DAOM197198w</strain>
    </source>
</reference>
<dbReference type="HOGENOM" id="CLU_009551_1_0_1"/>